<evidence type="ECO:0000256" key="5">
    <source>
        <dbReference type="ARBA" id="ARBA00022801"/>
    </source>
</evidence>
<feature type="domain" description="Peptidase M20 dimerisation" evidence="8">
    <location>
        <begin position="213"/>
        <end position="306"/>
    </location>
</feature>
<dbReference type="Gene3D" id="3.40.630.10">
    <property type="entry name" value="Zn peptidases"/>
    <property type="match status" value="2"/>
</dbReference>
<dbReference type="AlphaFoldDB" id="A0A845E404"/>
<comment type="cofactor">
    <cofactor evidence="1">
        <name>Co(2+)</name>
        <dbReference type="ChEBI" id="CHEBI:48828"/>
    </cofactor>
</comment>
<comment type="cofactor">
    <cofactor evidence="2">
        <name>Zn(2+)</name>
        <dbReference type="ChEBI" id="CHEBI:29105"/>
    </cofactor>
</comment>
<evidence type="ECO:0000259" key="8">
    <source>
        <dbReference type="Pfam" id="PF07687"/>
    </source>
</evidence>
<keyword evidence="4" id="KW-0479">Metal-binding</keyword>
<dbReference type="Proteomes" id="UP000460949">
    <property type="component" value="Unassembled WGS sequence"/>
</dbReference>
<dbReference type="PANTHER" id="PTHR43808:SF24">
    <property type="entry name" value="N-FORMYL-4-AMINO-5-AMINOMETHYL-2-METHYLPYRIMIDINE DEFORMYLASE"/>
    <property type="match status" value="1"/>
</dbReference>
<organism evidence="9 10">
    <name type="scientific">Halobacillus litoralis</name>
    <dbReference type="NCBI Taxonomy" id="45668"/>
    <lineage>
        <taxon>Bacteria</taxon>
        <taxon>Bacillati</taxon>
        <taxon>Bacillota</taxon>
        <taxon>Bacilli</taxon>
        <taxon>Bacillales</taxon>
        <taxon>Bacillaceae</taxon>
        <taxon>Halobacillus</taxon>
    </lineage>
</organism>
<dbReference type="InterPro" id="IPR002933">
    <property type="entry name" value="Peptidase_M20"/>
</dbReference>
<dbReference type="Pfam" id="PF07687">
    <property type="entry name" value="M20_dimer"/>
    <property type="match status" value="1"/>
</dbReference>
<evidence type="ECO:0000313" key="10">
    <source>
        <dbReference type="Proteomes" id="UP000460949"/>
    </source>
</evidence>
<sequence>MIQLEELLQRVEEKEAEMHQLLGDLVAFPTVSPPARNAAEAQRYIEEYLRRLDYEIDTWELYPGDPIVVGTKKGTGREHSRSLILNGHIDVAALEEGESWEHDPFTLTLKDNRLYGRGTADMKGGMAAVLFALNLLHEAGIEPAGNLHVQSVVGEEVGEAGTKSCGERGYHADLAIVADTSNCAIQGQGGVITGWITIESPETFHDAERRSIIHAGGGRHGAGAIEKMMKIIQSLHELERHWAVTKSSPGFPAGSTTINPAVIEGGRHAAFIADRCALWITVHYYPEEHYEDVIEEIEAHVRAAAQADPWLKNHAPQFKWGGTSMIEDRGEIFPAFSVDPAHPGVQHLKRAHEAIHGTPVETSMSPTVTDGGWLSEAGIPTILYGPGTLDQAHAVNESLDRRQLLDYTKTMTAFLYHWFQQTNNEEEV</sequence>
<name>A0A845E404_9BACI</name>
<dbReference type="InterPro" id="IPR010182">
    <property type="entry name" value="ArgE/DapE"/>
</dbReference>
<dbReference type="NCBIfam" id="TIGR01910">
    <property type="entry name" value="DapE-ArgE"/>
    <property type="match status" value="1"/>
</dbReference>
<dbReference type="NCBIfam" id="NF006370">
    <property type="entry name" value="PRK08596.1"/>
    <property type="match status" value="1"/>
</dbReference>
<evidence type="ECO:0000256" key="2">
    <source>
        <dbReference type="ARBA" id="ARBA00001947"/>
    </source>
</evidence>
<dbReference type="GO" id="GO:0046872">
    <property type="term" value="F:metal ion binding"/>
    <property type="evidence" value="ECO:0007669"/>
    <property type="project" value="UniProtKB-KW"/>
</dbReference>
<accession>A0A845E404</accession>
<dbReference type="InterPro" id="IPR036264">
    <property type="entry name" value="Bact_exopeptidase_dim_dom"/>
</dbReference>
<keyword evidence="5 9" id="KW-0378">Hydrolase</keyword>
<dbReference type="InterPro" id="IPR011650">
    <property type="entry name" value="Peptidase_M20_dimer"/>
</dbReference>
<dbReference type="SUPFAM" id="SSF55031">
    <property type="entry name" value="Bacterial exopeptidase dimerisation domain"/>
    <property type="match status" value="1"/>
</dbReference>
<keyword evidence="7" id="KW-0170">Cobalt</keyword>
<evidence type="ECO:0000313" key="9">
    <source>
        <dbReference type="EMBL" id="MYL20967.1"/>
    </source>
</evidence>
<evidence type="ECO:0000256" key="6">
    <source>
        <dbReference type="ARBA" id="ARBA00022833"/>
    </source>
</evidence>
<dbReference type="Pfam" id="PF01546">
    <property type="entry name" value="Peptidase_M20"/>
    <property type="match status" value="1"/>
</dbReference>
<dbReference type="EMBL" id="WMET01000003">
    <property type="protein sequence ID" value="MYL20967.1"/>
    <property type="molecule type" value="Genomic_DNA"/>
</dbReference>
<comment type="caution">
    <text evidence="9">The sequence shown here is derived from an EMBL/GenBank/DDBJ whole genome shotgun (WGS) entry which is preliminary data.</text>
</comment>
<dbReference type="InterPro" id="IPR050072">
    <property type="entry name" value="Peptidase_M20A"/>
</dbReference>
<evidence type="ECO:0000256" key="7">
    <source>
        <dbReference type="ARBA" id="ARBA00023285"/>
    </source>
</evidence>
<dbReference type="EC" id="3.5.1.16" evidence="9"/>
<evidence type="ECO:0000256" key="4">
    <source>
        <dbReference type="ARBA" id="ARBA00022723"/>
    </source>
</evidence>
<evidence type="ECO:0000256" key="3">
    <source>
        <dbReference type="ARBA" id="ARBA00006247"/>
    </source>
</evidence>
<evidence type="ECO:0000256" key="1">
    <source>
        <dbReference type="ARBA" id="ARBA00001941"/>
    </source>
</evidence>
<keyword evidence="6" id="KW-0862">Zinc</keyword>
<dbReference type="Gene3D" id="3.30.70.360">
    <property type="match status" value="1"/>
</dbReference>
<proteinExistence type="inferred from homology"/>
<dbReference type="PANTHER" id="PTHR43808">
    <property type="entry name" value="ACETYLORNITHINE DEACETYLASE"/>
    <property type="match status" value="1"/>
</dbReference>
<dbReference type="GO" id="GO:0008777">
    <property type="term" value="F:acetylornithine deacetylase activity"/>
    <property type="evidence" value="ECO:0007669"/>
    <property type="project" value="UniProtKB-EC"/>
</dbReference>
<protein>
    <submittedName>
        <fullName evidence="9">Acetylornithine deacetylase</fullName>
        <ecNumber evidence="9">3.5.1.16</ecNumber>
    </submittedName>
</protein>
<reference evidence="9 10" key="1">
    <citation type="submission" date="2019-11" db="EMBL/GenBank/DDBJ databases">
        <title>Genome sequences of 17 halophilic strains isolated from different environments.</title>
        <authorList>
            <person name="Furrow R.E."/>
        </authorList>
    </citation>
    <scope>NUCLEOTIDE SEQUENCE [LARGE SCALE GENOMIC DNA]</scope>
    <source>
        <strain evidence="9 10">22511_23_Filter</strain>
    </source>
</reference>
<gene>
    <name evidence="9" type="ORF">GLW04_13770</name>
</gene>
<comment type="similarity">
    <text evidence="3">Belongs to the peptidase M20A family.</text>
</comment>
<dbReference type="SUPFAM" id="SSF53187">
    <property type="entry name" value="Zn-dependent exopeptidases"/>
    <property type="match status" value="1"/>
</dbReference>